<gene>
    <name evidence="1" type="ORF">GSPATT00006406001</name>
</gene>
<dbReference type="Proteomes" id="UP000000600">
    <property type="component" value="Unassembled WGS sequence"/>
</dbReference>
<dbReference type="InParanoid" id="A0C540"/>
<proteinExistence type="predicted"/>
<name>A0C540_PARTE</name>
<evidence type="ECO:0000313" key="1">
    <source>
        <dbReference type="EMBL" id="CAK65907.1"/>
    </source>
</evidence>
<sequence length="87" mass="10688">MDRSDEQEESMIEVQPQQPQAIEEIKLDNKEEKTIKLLKQMIEESDMDWERVEIHLQKRSKISKECIQQCLLYRTYSHFGYYYYCTF</sequence>
<protein>
    <submittedName>
        <fullName evidence="1">Uncharacterized protein</fullName>
    </submittedName>
</protein>
<dbReference type="RefSeq" id="XP_001433304.1">
    <property type="nucleotide sequence ID" value="XM_001433267.1"/>
</dbReference>
<evidence type="ECO:0000313" key="2">
    <source>
        <dbReference type="Proteomes" id="UP000000600"/>
    </source>
</evidence>
<keyword evidence="2" id="KW-1185">Reference proteome</keyword>
<reference evidence="1 2" key="1">
    <citation type="journal article" date="2006" name="Nature">
        <title>Global trends of whole-genome duplications revealed by the ciliate Paramecium tetraurelia.</title>
        <authorList>
            <consortium name="Genoscope"/>
            <person name="Aury J.-M."/>
            <person name="Jaillon O."/>
            <person name="Duret L."/>
            <person name="Noel B."/>
            <person name="Jubin C."/>
            <person name="Porcel B.M."/>
            <person name="Segurens B."/>
            <person name="Daubin V."/>
            <person name="Anthouard V."/>
            <person name="Aiach N."/>
            <person name="Arnaiz O."/>
            <person name="Billaut A."/>
            <person name="Beisson J."/>
            <person name="Blanc I."/>
            <person name="Bouhouche K."/>
            <person name="Camara F."/>
            <person name="Duharcourt S."/>
            <person name="Guigo R."/>
            <person name="Gogendeau D."/>
            <person name="Katinka M."/>
            <person name="Keller A.-M."/>
            <person name="Kissmehl R."/>
            <person name="Klotz C."/>
            <person name="Koll F."/>
            <person name="Le Moue A."/>
            <person name="Lepere C."/>
            <person name="Malinsky S."/>
            <person name="Nowacki M."/>
            <person name="Nowak J.K."/>
            <person name="Plattner H."/>
            <person name="Poulain J."/>
            <person name="Ruiz F."/>
            <person name="Serrano V."/>
            <person name="Zagulski M."/>
            <person name="Dessen P."/>
            <person name="Betermier M."/>
            <person name="Weissenbach J."/>
            <person name="Scarpelli C."/>
            <person name="Schachter V."/>
            <person name="Sperling L."/>
            <person name="Meyer E."/>
            <person name="Cohen J."/>
            <person name="Wincker P."/>
        </authorList>
    </citation>
    <scope>NUCLEOTIDE SEQUENCE [LARGE SCALE GENOMIC DNA]</scope>
    <source>
        <strain evidence="1 2">Stock d4-2</strain>
    </source>
</reference>
<dbReference type="AlphaFoldDB" id="A0C540"/>
<dbReference type="GeneID" id="5019089"/>
<dbReference type="KEGG" id="ptm:GSPATT00006406001"/>
<dbReference type="EMBL" id="CT868041">
    <property type="protein sequence ID" value="CAK65907.1"/>
    <property type="molecule type" value="Genomic_DNA"/>
</dbReference>
<organism evidence="1 2">
    <name type="scientific">Paramecium tetraurelia</name>
    <dbReference type="NCBI Taxonomy" id="5888"/>
    <lineage>
        <taxon>Eukaryota</taxon>
        <taxon>Sar</taxon>
        <taxon>Alveolata</taxon>
        <taxon>Ciliophora</taxon>
        <taxon>Intramacronucleata</taxon>
        <taxon>Oligohymenophorea</taxon>
        <taxon>Peniculida</taxon>
        <taxon>Parameciidae</taxon>
        <taxon>Paramecium</taxon>
    </lineage>
</organism>
<dbReference type="HOGENOM" id="CLU_2488224_0_0_1"/>
<accession>A0C540</accession>